<evidence type="ECO:0000256" key="3">
    <source>
        <dbReference type="ARBA" id="ARBA00022801"/>
    </source>
</evidence>
<dbReference type="PANTHER" id="PTHR11113">
    <property type="entry name" value="N-ACETYLGLUCOSAMINE-6-PHOSPHATE DEACETYLASE"/>
    <property type="match status" value="1"/>
</dbReference>
<dbReference type="Pfam" id="PF01979">
    <property type="entry name" value="Amidohydro_1"/>
    <property type="match status" value="1"/>
</dbReference>
<dbReference type="SUPFAM" id="SSF51338">
    <property type="entry name" value="Composite domain of metallo-dependent hydrolases"/>
    <property type="match status" value="1"/>
</dbReference>
<dbReference type="PIRSF" id="PIRSF038994">
    <property type="entry name" value="NagA"/>
    <property type="match status" value="1"/>
</dbReference>
<evidence type="ECO:0000313" key="8">
    <source>
        <dbReference type="Proteomes" id="UP000642819"/>
    </source>
</evidence>
<keyword evidence="4 5" id="KW-0119">Carbohydrate metabolism</keyword>
<dbReference type="PANTHER" id="PTHR11113:SF14">
    <property type="entry name" value="N-ACETYLGLUCOSAMINE-6-PHOSPHATE DEACETYLASE"/>
    <property type="match status" value="1"/>
</dbReference>
<protein>
    <submittedName>
        <fullName evidence="7">N-acetylglucosamine-6-phosphate deacetylase</fullName>
    </submittedName>
</protein>
<sequence length="393" mass="40486">MNASVVRAASRVVTAQQVYEPGWVETSGDRVVAVGAGRHERVDVDYGDATIIPGFVDIHVHGGGGGSYTDPDPASIRQARETHLRQGTTTTMASLVTLSPERLLASVRLLADMVESSVVRGIHLEGPWLSGNRCGAHDPAQLRNPAPAEVAAVLEAGRGHIRMVTIAPELPGALDAIEAITRAGAVAAVGHTDADIDVARAAIRAGARVATHLFNAMPPLHHREPGAVAALLEDPRVTVELIGDGVHVHPSLIGHVRAAVGDGRVAIVTDAMSAANLGDGDFDLGTMRVEVRDSVARIAGGGSIAGSTATMDELFRRALRGAAPVGHDDGAPVVDHAAWIAAVRQTSTTPAGAVGWDDVGDLAPGKRSDLVVLDDGLRVVEVVPAGWAAAGAV</sequence>
<keyword evidence="3 5" id="KW-0378">Hydrolase</keyword>
<dbReference type="RefSeq" id="WP_189349454.1">
    <property type="nucleotide sequence ID" value="NZ_BMXK01000005.1"/>
</dbReference>
<keyword evidence="2" id="KW-0479">Metal-binding</keyword>
<evidence type="ECO:0000256" key="2">
    <source>
        <dbReference type="ARBA" id="ARBA00022723"/>
    </source>
</evidence>
<feature type="domain" description="Amidohydrolase-related" evidence="6">
    <location>
        <begin position="50"/>
        <end position="375"/>
    </location>
</feature>
<dbReference type="Gene3D" id="2.30.40.10">
    <property type="entry name" value="Urease, subunit C, domain 1"/>
    <property type="match status" value="1"/>
</dbReference>
<proteinExistence type="inferred from homology"/>
<name>A0ABQ3GGK6_9MICC</name>
<dbReference type="InterPro" id="IPR011059">
    <property type="entry name" value="Metal-dep_hydrolase_composite"/>
</dbReference>
<organism evidence="7 8">
    <name type="scientific">Zhihengliuella salsuginis</name>
    <dbReference type="NCBI Taxonomy" id="578222"/>
    <lineage>
        <taxon>Bacteria</taxon>
        <taxon>Bacillati</taxon>
        <taxon>Actinomycetota</taxon>
        <taxon>Actinomycetes</taxon>
        <taxon>Micrococcales</taxon>
        <taxon>Micrococcaceae</taxon>
        <taxon>Zhihengliuella</taxon>
    </lineage>
</organism>
<dbReference type="InterPro" id="IPR032466">
    <property type="entry name" value="Metal_Hydrolase"/>
</dbReference>
<evidence type="ECO:0000313" key="7">
    <source>
        <dbReference type="EMBL" id="GHD05468.1"/>
    </source>
</evidence>
<dbReference type="SUPFAM" id="SSF51556">
    <property type="entry name" value="Metallo-dependent hydrolases"/>
    <property type="match status" value="1"/>
</dbReference>
<reference evidence="8" key="1">
    <citation type="journal article" date="2019" name="Int. J. Syst. Evol. Microbiol.">
        <title>The Global Catalogue of Microorganisms (GCM) 10K type strain sequencing project: providing services to taxonomists for standard genome sequencing and annotation.</title>
        <authorList>
            <consortium name="The Broad Institute Genomics Platform"/>
            <consortium name="The Broad Institute Genome Sequencing Center for Infectious Disease"/>
            <person name="Wu L."/>
            <person name="Ma J."/>
        </authorList>
    </citation>
    <scope>NUCLEOTIDE SEQUENCE [LARGE SCALE GENOMIC DNA]</scope>
    <source>
        <strain evidence="8">KCTC 19466</strain>
    </source>
</reference>
<evidence type="ECO:0000259" key="6">
    <source>
        <dbReference type="Pfam" id="PF01979"/>
    </source>
</evidence>
<gene>
    <name evidence="7" type="primary">nagA</name>
    <name evidence="7" type="ORF">GCM10008096_14410</name>
</gene>
<comment type="similarity">
    <text evidence="1 5">Belongs to the metallo-dependent hydrolases superfamily. NagA family.</text>
</comment>
<evidence type="ECO:0000256" key="4">
    <source>
        <dbReference type="ARBA" id="ARBA00023277"/>
    </source>
</evidence>
<comment type="caution">
    <text evidence="7">The sequence shown here is derived from an EMBL/GenBank/DDBJ whole genome shotgun (WGS) entry which is preliminary data.</text>
</comment>
<dbReference type="InterPro" id="IPR003764">
    <property type="entry name" value="GlcNAc_6-P_deAcase"/>
</dbReference>
<dbReference type="EMBL" id="BMXK01000005">
    <property type="protein sequence ID" value="GHD05468.1"/>
    <property type="molecule type" value="Genomic_DNA"/>
</dbReference>
<dbReference type="NCBIfam" id="TIGR00221">
    <property type="entry name" value="nagA"/>
    <property type="match status" value="1"/>
</dbReference>
<dbReference type="Proteomes" id="UP000642819">
    <property type="component" value="Unassembled WGS sequence"/>
</dbReference>
<dbReference type="InterPro" id="IPR006680">
    <property type="entry name" value="Amidohydro-rel"/>
</dbReference>
<keyword evidence="8" id="KW-1185">Reference proteome</keyword>
<evidence type="ECO:0000256" key="5">
    <source>
        <dbReference type="PIRNR" id="PIRNR038994"/>
    </source>
</evidence>
<accession>A0ABQ3GGK6</accession>
<evidence type="ECO:0000256" key="1">
    <source>
        <dbReference type="ARBA" id="ARBA00010716"/>
    </source>
</evidence>
<dbReference type="Gene3D" id="3.20.20.140">
    <property type="entry name" value="Metal-dependent hydrolases"/>
    <property type="match status" value="1"/>
</dbReference>
<dbReference type="CDD" id="cd00854">
    <property type="entry name" value="NagA"/>
    <property type="match status" value="1"/>
</dbReference>